<gene>
    <name evidence="1" type="ORF">SAMN05421796_10529</name>
</gene>
<reference evidence="2" key="1">
    <citation type="submission" date="2017-01" db="EMBL/GenBank/DDBJ databases">
        <authorList>
            <person name="Varghese N."/>
            <person name="Submissions S."/>
        </authorList>
    </citation>
    <scope>NUCLEOTIDE SEQUENCE [LARGE SCALE GENOMIC DNA]</scope>
    <source>
        <strain evidence="2">DSM 21068</strain>
    </source>
</reference>
<sequence>MDCKSIFFHIIKNEKVIQIILAIIISFLFQQNLNAQKVETTKESVNYTIENCVNEFDLSKAKKTNSGYQYWFADKKFTEDKQAEDEHR</sequence>
<accession>A0A1N7MLN6</accession>
<dbReference type="RefSeq" id="WP_228417172.1">
    <property type="nucleotide sequence ID" value="NZ_FTOJ01000005.1"/>
</dbReference>
<dbReference type="Proteomes" id="UP000186246">
    <property type="component" value="Unassembled WGS sequence"/>
</dbReference>
<name>A0A1N7MLN6_9FLAO</name>
<organism evidence="1 2">
    <name type="scientific">Chryseobacterium piscicola</name>
    <dbReference type="NCBI Taxonomy" id="551459"/>
    <lineage>
        <taxon>Bacteria</taxon>
        <taxon>Pseudomonadati</taxon>
        <taxon>Bacteroidota</taxon>
        <taxon>Flavobacteriia</taxon>
        <taxon>Flavobacteriales</taxon>
        <taxon>Weeksellaceae</taxon>
        <taxon>Chryseobacterium group</taxon>
        <taxon>Chryseobacterium</taxon>
    </lineage>
</organism>
<dbReference type="AlphaFoldDB" id="A0A1N7MLN6"/>
<dbReference type="STRING" id="551459.SAMN05421796_10529"/>
<proteinExistence type="predicted"/>
<evidence type="ECO:0000313" key="2">
    <source>
        <dbReference type="Proteomes" id="UP000186246"/>
    </source>
</evidence>
<evidence type="ECO:0000313" key="1">
    <source>
        <dbReference type="EMBL" id="SIS86908.1"/>
    </source>
</evidence>
<protein>
    <submittedName>
        <fullName evidence="1">Uncharacterized protein</fullName>
    </submittedName>
</protein>
<dbReference type="EMBL" id="FTOJ01000005">
    <property type="protein sequence ID" value="SIS86908.1"/>
    <property type="molecule type" value="Genomic_DNA"/>
</dbReference>